<accession>A0A239WXF3</accession>
<dbReference type="GO" id="GO:0004475">
    <property type="term" value="F:mannose-1-phosphate guanylyltransferase (GTP) activity"/>
    <property type="evidence" value="ECO:0007669"/>
    <property type="project" value="UniProtKB-EC"/>
</dbReference>
<keyword evidence="3" id="KW-0548">Nucleotidyltransferase</keyword>
<feature type="domain" description="Nucleotidyl transferase" evidence="1">
    <location>
        <begin position="5"/>
        <end position="278"/>
    </location>
</feature>
<evidence type="ECO:0000259" key="2">
    <source>
        <dbReference type="Pfam" id="PF22640"/>
    </source>
</evidence>
<evidence type="ECO:0000313" key="3">
    <source>
        <dbReference type="EMBL" id="SNV39102.1"/>
    </source>
</evidence>
<dbReference type="KEGG" id="cgrn:4412665_01703"/>
<reference evidence="3 4" key="1">
    <citation type="submission" date="2017-06" db="EMBL/GenBank/DDBJ databases">
        <authorList>
            <consortium name="Pathogen Informatics"/>
        </authorList>
    </citation>
    <scope>NUCLEOTIDE SEQUENCE [LARGE SCALE GENOMIC DNA]</scope>
    <source>
        <strain evidence="3 4">NCTC11865</strain>
    </source>
</reference>
<dbReference type="RefSeq" id="WP_021104396.1">
    <property type="nucleotide sequence ID" value="NZ_JAWFFS010000107.1"/>
</dbReference>
<dbReference type="eggNOG" id="COG0836">
    <property type="taxonomic scope" value="Bacteria"/>
</dbReference>
<evidence type="ECO:0000259" key="1">
    <source>
        <dbReference type="Pfam" id="PF00483"/>
    </source>
</evidence>
<dbReference type="EC" id="2.7.7.13" evidence="3"/>
<gene>
    <name evidence="3" type="primary">rfbM</name>
    <name evidence="3" type="ORF">SAMEA4412665_01703</name>
</gene>
<dbReference type="CDD" id="cd02509">
    <property type="entry name" value="GDP-M1P_Guanylyltransferase"/>
    <property type="match status" value="1"/>
</dbReference>
<dbReference type="Pfam" id="PF22640">
    <property type="entry name" value="ManC_GMP_beta-helix"/>
    <property type="match status" value="1"/>
</dbReference>
<organism evidence="3 4">
    <name type="scientific">Cutibacterium granulosum</name>
    <dbReference type="NCBI Taxonomy" id="33011"/>
    <lineage>
        <taxon>Bacteria</taxon>
        <taxon>Bacillati</taxon>
        <taxon>Actinomycetota</taxon>
        <taxon>Actinomycetes</taxon>
        <taxon>Propionibacteriales</taxon>
        <taxon>Propionibacteriaceae</taxon>
        <taxon>Cutibacterium</taxon>
    </lineage>
</organism>
<dbReference type="PANTHER" id="PTHR46390:SF1">
    <property type="entry name" value="MANNOSE-1-PHOSPHATE GUANYLYLTRANSFERASE"/>
    <property type="match status" value="1"/>
</dbReference>
<dbReference type="InterPro" id="IPR049577">
    <property type="entry name" value="GMPP_N"/>
</dbReference>
<dbReference type="AlphaFoldDB" id="A0A239WXF3"/>
<feature type="domain" description="MannoseP isomerase/GMP-like beta-helix" evidence="2">
    <location>
        <begin position="294"/>
        <end position="346"/>
    </location>
</feature>
<sequence length="358" mass="38709">MRYVLIIAGGSGTRLWPLSRQGEPKQLLDLIDGMSLLRMAFERVRGVVPDENVFVCTGQAYADVVSDILPEVPGSNILGEPVGRDSLNAVTWPAAVIADSDPDAVIATVTADHIIRPVSGFRAALNHGFEIAETDSSALVTFGVIPTEPNTGFGYLHRGNPIDEDRRAFEVREFVEKPNAELARSYFDSGEFWWNSGMFVWRATTLLDVVSQLKPATARQAGQLVREPESLQEVYPQMEKISVDFAVMEPVSAGRAGCHVVAVPLAIQWYDVGSFETLAPHLPDDGRGNHATGATVSIDSEANLLINTRSDAVLAVAGLHAMAVVTTDRATLVVPLADSQRVKELVAVVAEECGRDYA</sequence>
<dbReference type="GO" id="GO:0009298">
    <property type="term" value="P:GDP-mannose biosynthetic process"/>
    <property type="evidence" value="ECO:0007669"/>
    <property type="project" value="TreeGrafter"/>
</dbReference>
<proteinExistence type="predicted"/>
<dbReference type="InterPro" id="IPR051161">
    <property type="entry name" value="Mannose-6P_isomerase_type2"/>
</dbReference>
<dbReference type="InterPro" id="IPR029044">
    <property type="entry name" value="Nucleotide-diphossugar_trans"/>
</dbReference>
<keyword evidence="3" id="KW-0808">Transferase</keyword>
<dbReference type="Gene3D" id="3.90.550.10">
    <property type="entry name" value="Spore Coat Polysaccharide Biosynthesis Protein SpsA, Chain A"/>
    <property type="match status" value="1"/>
</dbReference>
<name>A0A239WXF3_9ACTN</name>
<dbReference type="PANTHER" id="PTHR46390">
    <property type="entry name" value="MANNOSE-1-PHOSPHATE GUANYLYLTRANSFERASE"/>
    <property type="match status" value="1"/>
</dbReference>
<dbReference type="SUPFAM" id="SSF159283">
    <property type="entry name" value="Guanosine diphospho-D-mannose pyrophosphorylase/mannose-6-phosphate isomerase linker domain"/>
    <property type="match status" value="1"/>
</dbReference>
<dbReference type="InterPro" id="IPR005835">
    <property type="entry name" value="NTP_transferase_dom"/>
</dbReference>
<protein>
    <submittedName>
        <fullName evidence="3">Mannose-1-phosphate guanylyltransferase rfbM</fullName>
        <ecNumber evidence="3">2.7.7.13</ecNumber>
    </submittedName>
</protein>
<evidence type="ECO:0000313" key="4">
    <source>
        <dbReference type="Proteomes" id="UP000215332"/>
    </source>
</evidence>
<dbReference type="Pfam" id="PF00483">
    <property type="entry name" value="NTP_transferase"/>
    <property type="match status" value="1"/>
</dbReference>
<dbReference type="EMBL" id="LT906441">
    <property type="protein sequence ID" value="SNV39102.1"/>
    <property type="molecule type" value="Genomic_DNA"/>
</dbReference>
<dbReference type="Proteomes" id="UP000215332">
    <property type="component" value="Chromosome 1"/>
</dbReference>
<dbReference type="SUPFAM" id="SSF53448">
    <property type="entry name" value="Nucleotide-diphospho-sugar transferases"/>
    <property type="match status" value="1"/>
</dbReference>
<dbReference type="InterPro" id="IPR054566">
    <property type="entry name" value="ManC/GMP-like_b-helix"/>
</dbReference>